<evidence type="ECO:0000313" key="7">
    <source>
        <dbReference type="Proteomes" id="UP001169242"/>
    </source>
</evidence>
<dbReference type="Pfam" id="PF00395">
    <property type="entry name" value="SLH"/>
    <property type="match status" value="3"/>
</dbReference>
<dbReference type="InterPro" id="IPR001119">
    <property type="entry name" value="SLH_dom"/>
</dbReference>
<accession>A0AA42DMR7</accession>
<dbReference type="SUPFAM" id="SSF49785">
    <property type="entry name" value="Galactose-binding domain-like"/>
    <property type="match status" value="1"/>
</dbReference>
<sequence>MNRANTRFARKALACYLSLCMFFMTLFTGVMEVSALSVVNDQDVQQEMIQLYSGQSTTTPGAIEITTPGSIQLTTSGALQLMMGGTTYYVSNAGDDNNDGTTPQTPWATVEKVNEQVFLPGDQILFKAGDVWAPSNEGYAPEINGGWPQWQNEEGVATAFLKPKGSGTEQNPIIIGKYGTESYNERPLFNGLGKVNFTIHIKNMNHIIVEDLEVTNQHPEAVDNQNHTRVLRGIYIENHGIEGNTMRNITVQDCFVRDINAHYHHRFNNEGGIIIRSTKQGPYNFDGVYIRNNTIHNVDYGGIFFRNDNQNRGAIGAGIGPWIGSPNIVIENNSLDQIGGDGIVVSTGIGTVIQYNVVKDSHLKCPAPCAAIWNINSDDTLLQYNEAYLTRQDTDGQAYDADGGCNRTIYQYNYSHDNEGGFMLLCQWGGGDNRNGVIRYNISQNDLSKVIHFAGATNFKIYNNTFYAGPGNNTEMTRSTGDSAEFNNNIFYNDGTNFSFANGSGHRYNNNLYYGIDESKLPNDPNKMVVDPMLYAPGTGGVLYPLTIESAYDNRAMTWESLVNEKLKGYKLMEGSPAIDAGIEVDLSTNQVVPATKDFFGNSLGNGRPDMGAHEFSNDAPAAIQEGTSWKFSEGYSIVSGENHWSYLLFSENNTPLITVFDTPNSNVSGVSSSWRGTQWIFKKSGGANPHEGHYPDEVVPVDDTVAYIAKDKMSLPVKGYQPHTMYNNGPTNMTPLAQHDKIGYGFLVPQAGVYNISGSARKDQIGGDGVELSIQLSNGTEILAPVTLEANDTTKGITHDITLDLNKGDVIYFIAGSRENNSADVITWDPIVTYIGEGIRKPEIPEGSYFIDDRQTHQIIYTDMTPQTHLSELLGMNKTTHIAQENGQGTAELEFMGSAIQVISQKAPLNGEMEIILYQDEQEMDRVSVSAQSDHTEPYFIAYDKQDLEYGKYRLVVANKGPQMVIDGFIIDTCNQDGTSNLCSIDLSSNLDYVEITLEDERGYVLQKPYKVLRNSKVTVNASLTNNAYTLVGFNINGTFKGPESFTTQINEDTYIQAILAEKNNGTLLDLRNAKVETNNRHGELKFAPEKAFDQIEDDSHAYAPSYTNTFPLNGKPAPYLIVELPSKTQVTQTTLINKGMSEFRVKSYKVEFSTDGIHFNNEQLVENMAALNESTIMLDEPLSATHLKITVLEDDDNRNNFVLCEFKVYGMTSIDKHALSQAIIEAQQVDLTDVATPIANEFKGLIALAKLYEASENVTQEVVDQMVETLRSKQTLLKGNGVYLSIECSLLGEQYSVEPQLVAIPESVDLKALGSATLKELLTSTFQNTAFNADGKLIALNHIRPTSWVISINNDRTNSQPDTRKVMIHGNDVIRISYSNKADGSDILADVRNKDALIKQIGLVNTYQKEQLKFNPDLLEAYNDAVSLFQSLTATQQTINAAADKLEKINTYATEAEIQSIRDKIIQAQAYDPTLYTEESYNILVVAVREGQKVLGKNQVTKFDVEQTIKKINQGISGLVLIGNLEATQEEIKSLEDKLKEAKTYHEDLYTVESYNILEGMIEKIERLLNEEAITKSQVQQGIRNLNEAIEGLIPREEVEATPEEIQTLSATLVQAKSYNKALYTTQSYKNLEIAMDKANKILAQNKITKLEVEQGIQHLKKAIAELVRLSTDGGGSSGGSSSGSGSGGGVSHEKEPEQPNYKETITIDGVEVDKEKIIVFKDQELISNYAKHAVNLATALGLIHGDEGYFRPQQAITRAEFVKMIIALLGLDITQPYTNVFEDVTSTDWYANYLSVAYEEGILIGDSGYAYPNAPITRQEMAVILIRALKLEQVKGNEYINDFEHISEYAKEAVQTAYYHELIQGMNGNFKPHDTANREMAVTVVVRAYKAFLHQQ</sequence>
<dbReference type="EMBL" id="JAQIFT010000040">
    <property type="protein sequence ID" value="MDA3731819.1"/>
    <property type="molecule type" value="Genomic_DNA"/>
</dbReference>
<dbReference type="Gene3D" id="2.160.20.10">
    <property type="entry name" value="Single-stranded right-handed beta-helix, Pectin lyase-like"/>
    <property type="match status" value="1"/>
</dbReference>
<dbReference type="Proteomes" id="UP001169242">
    <property type="component" value="Unassembled WGS sequence"/>
</dbReference>
<evidence type="ECO:0000256" key="1">
    <source>
        <dbReference type="ARBA" id="ARBA00022737"/>
    </source>
</evidence>
<protein>
    <submittedName>
        <fullName evidence="6">S-layer homology domain-containing protein</fullName>
    </submittedName>
</protein>
<proteinExistence type="predicted"/>
<dbReference type="InterPro" id="IPR006626">
    <property type="entry name" value="PbH1"/>
</dbReference>
<evidence type="ECO:0000259" key="4">
    <source>
        <dbReference type="PROSITE" id="PS50022"/>
    </source>
</evidence>
<feature type="domain" description="SLH" evidence="5">
    <location>
        <begin position="1780"/>
        <end position="1842"/>
    </location>
</feature>
<dbReference type="GO" id="GO:0016798">
    <property type="term" value="F:hydrolase activity, acting on glycosyl bonds"/>
    <property type="evidence" value="ECO:0007669"/>
    <property type="project" value="UniProtKB-KW"/>
</dbReference>
<keyword evidence="7" id="KW-1185">Reference proteome</keyword>
<dbReference type="InterPro" id="IPR008979">
    <property type="entry name" value="Galactose-bd-like_sf"/>
</dbReference>
<organism evidence="6 7">
    <name type="scientific">Holtiella tumoricola</name>
    <dbReference type="NCBI Taxonomy" id="3018743"/>
    <lineage>
        <taxon>Bacteria</taxon>
        <taxon>Bacillati</taxon>
        <taxon>Bacillota</taxon>
        <taxon>Clostridia</taxon>
        <taxon>Lachnospirales</taxon>
        <taxon>Cellulosilyticaceae</taxon>
        <taxon>Holtiella</taxon>
    </lineage>
</organism>
<feature type="domain" description="SLH" evidence="5">
    <location>
        <begin position="1720"/>
        <end position="1779"/>
    </location>
</feature>
<dbReference type="PROSITE" id="PS50022">
    <property type="entry name" value="FA58C_3"/>
    <property type="match status" value="1"/>
</dbReference>
<keyword evidence="2" id="KW-0378">Hydrolase</keyword>
<evidence type="ECO:0000313" key="6">
    <source>
        <dbReference type="EMBL" id="MDA3731819.1"/>
    </source>
</evidence>
<gene>
    <name evidence="6" type="ORF">PBV87_10050</name>
</gene>
<dbReference type="InterPro" id="IPR000421">
    <property type="entry name" value="FA58C"/>
</dbReference>
<dbReference type="PROSITE" id="PS51272">
    <property type="entry name" value="SLH"/>
    <property type="match status" value="2"/>
</dbReference>
<dbReference type="InterPro" id="IPR012334">
    <property type="entry name" value="Pectin_lyas_fold"/>
</dbReference>
<dbReference type="Gene3D" id="2.60.120.260">
    <property type="entry name" value="Galactose-binding domain-like"/>
    <property type="match status" value="2"/>
</dbReference>
<keyword evidence="1" id="KW-0677">Repeat</keyword>
<dbReference type="InterPro" id="IPR011050">
    <property type="entry name" value="Pectin_lyase_fold/virulence"/>
</dbReference>
<keyword evidence="2" id="KW-0326">Glycosidase</keyword>
<dbReference type="SMART" id="SM00710">
    <property type="entry name" value="PbH1"/>
    <property type="match status" value="5"/>
</dbReference>
<evidence type="ECO:0000256" key="3">
    <source>
        <dbReference type="SAM" id="MobiDB-lite"/>
    </source>
</evidence>
<dbReference type="RefSeq" id="WP_271012143.1">
    <property type="nucleotide sequence ID" value="NZ_JAQIFT010000040.1"/>
</dbReference>
<dbReference type="Gene3D" id="1.20.1270.90">
    <property type="entry name" value="AF1782-like"/>
    <property type="match status" value="1"/>
</dbReference>
<evidence type="ECO:0000259" key="5">
    <source>
        <dbReference type="PROSITE" id="PS51272"/>
    </source>
</evidence>
<feature type="region of interest" description="Disordered" evidence="3">
    <location>
        <begin position="1675"/>
        <end position="1705"/>
    </location>
</feature>
<dbReference type="Pfam" id="PF00754">
    <property type="entry name" value="F5_F8_type_C"/>
    <property type="match status" value="1"/>
</dbReference>
<reference evidence="6" key="1">
    <citation type="journal article" date="2023" name="Int. J. Syst. Evol. Microbiol.">
        <title>&lt;i&gt;Holtiella tumoricola&lt;/i&gt; gen. nov. sp. nov., isolated from a human clinical sample.</title>
        <authorList>
            <person name="Allen-Vercoe E."/>
            <person name="Daigneault M.C."/>
            <person name="Vancuren S.J."/>
            <person name="Cochrane K."/>
            <person name="O'Neal L.L."/>
            <person name="Sankaranarayanan K."/>
            <person name="Lawson P.A."/>
        </authorList>
    </citation>
    <scope>NUCLEOTIDE SEQUENCE</scope>
    <source>
        <strain evidence="6">CC70A</strain>
    </source>
</reference>
<dbReference type="SUPFAM" id="SSF51126">
    <property type="entry name" value="Pectin lyase-like"/>
    <property type="match status" value="2"/>
</dbReference>
<comment type="caution">
    <text evidence="6">The sequence shown here is derived from an EMBL/GenBank/DDBJ whole genome shotgun (WGS) entry which is preliminary data.</text>
</comment>
<feature type="compositionally biased region" description="Gly residues" evidence="3">
    <location>
        <begin position="1675"/>
        <end position="1693"/>
    </location>
</feature>
<name>A0AA42DMR7_9FIRM</name>
<feature type="domain" description="F5/8 type C" evidence="4">
    <location>
        <begin position="1057"/>
        <end position="1213"/>
    </location>
</feature>
<evidence type="ECO:0000256" key="2">
    <source>
        <dbReference type="ARBA" id="ARBA00023295"/>
    </source>
</evidence>